<protein>
    <submittedName>
        <fullName evidence="3">Uncharacterized protein</fullName>
    </submittedName>
</protein>
<name>A0A2S5CWA3_LYSSH</name>
<evidence type="ECO:0000313" key="3">
    <source>
        <dbReference type="EMBL" id="POZ55084.1"/>
    </source>
</evidence>
<evidence type="ECO:0000313" key="2">
    <source>
        <dbReference type="EMBL" id="AVK95654.1"/>
    </source>
</evidence>
<gene>
    <name evidence="2" type="ORF">LS41612_04890</name>
    <name evidence="3" type="ORF">LYSIN_03381</name>
    <name evidence="4" type="ORF">NCTC10338_03795</name>
</gene>
<reference evidence="4 7" key="3">
    <citation type="submission" date="2018-06" db="EMBL/GenBank/DDBJ databases">
        <authorList>
            <consortium name="Pathogen Informatics"/>
            <person name="Doyle S."/>
        </authorList>
    </citation>
    <scope>NUCLEOTIDE SEQUENCE [LARGE SCALE GENOMIC DNA]</scope>
    <source>
        <strain evidence="4 7">NCTC10338</strain>
    </source>
</reference>
<reference evidence="3 5" key="2">
    <citation type="submission" date="2017-11" db="EMBL/GenBank/DDBJ databases">
        <title>Genome sequence of Lysinibacillus sphaericus, a lignin-degrading bacteria isolated from municipal solid waste soil.</title>
        <authorList>
            <person name="Persinoti G.F."/>
            <person name="Paixao D.A."/>
            <person name="Bugg T.D."/>
            <person name="Squina F.M."/>
        </authorList>
    </citation>
    <scope>NUCLEOTIDE SEQUENCE [LARGE SCALE GENOMIC DNA]</scope>
    <source>
        <strain evidence="3 5">A1</strain>
    </source>
</reference>
<evidence type="ECO:0000313" key="6">
    <source>
        <dbReference type="Proteomes" id="UP000238825"/>
    </source>
</evidence>
<reference evidence="2 6" key="1">
    <citation type="submission" date="2017-03" db="EMBL/GenBank/DDBJ databases">
        <title>The whole genome sequencing and assembly of Lysinibacillus sphaericus DSM 28T strain.</title>
        <authorList>
            <person name="Lee Y.-J."/>
            <person name="Yi H."/>
            <person name="Bahn Y.-S."/>
            <person name="Kim J.F."/>
            <person name="Lee D.-W."/>
        </authorList>
    </citation>
    <scope>NUCLEOTIDE SEQUENCE [LARGE SCALE GENOMIC DNA]</scope>
    <source>
        <strain evidence="2 6">DSM 28</strain>
    </source>
</reference>
<dbReference type="Proteomes" id="UP000255295">
    <property type="component" value="Unassembled WGS sequence"/>
</dbReference>
<dbReference type="EMBL" id="UFSZ01000001">
    <property type="protein sequence ID" value="SUV18617.1"/>
    <property type="molecule type" value="Genomic_DNA"/>
</dbReference>
<organism evidence="3 5">
    <name type="scientific">Lysinibacillus sphaericus</name>
    <name type="common">Bacillus sphaericus</name>
    <dbReference type="NCBI Taxonomy" id="1421"/>
    <lineage>
        <taxon>Bacteria</taxon>
        <taxon>Bacillati</taxon>
        <taxon>Bacillota</taxon>
        <taxon>Bacilli</taxon>
        <taxon>Bacillales</taxon>
        <taxon>Bacillaceae</taxon>
        <taxon>Lysinibacillus</taxon>
    </lineage>
</organism>
<dbReference type="AlphaFoldDB" id="A0A2S5CWA3"/>
<proteinExistence type="predicted"/>
<dbReference type="EMBL" id="PGLV01000002">
    <property type="protein sequence ID" value="POZ55084.1"/>
    <property type="molecule type" value="Genomic_DNA"/>
</dbReference>
<evidence type="ECO:0000256" key="1">
    <source>
        <dbReference type="SAM" id="Coils"/>
    </source>
</evidence>
<evidence type="ECO:0000313" key="7">
    <source>
        <dbReference type="Proteomes" id="UP000255295"/>
    </source>
</evidence>
<keyword evidence="5" id="KW-1185">Reference proteome</keyword>
<dbReference type="RefSeq" id="WP_024364191.1">
    <property type="nucleotide sequence ID" value="NZ_BJNS01000021.1"/>
</dbReference>
<dbReference type="EMBL" id="CP019980">
    <property type="protein sequence ID" value="AVK95654.1"/>
    <property type="molecule type" value="Genomic_DNA"/>
</dbReference>
<evidence type="ECO:0000313" key="5">
    <source>
        <dbReference type="Proteomes" id="UP000237319"/>
    </source>
</evidence>
<dbReference type="GeneID" id="48275523"/>
<feature type="coiled-coil region" evidence="1">
    <location>
        <begin position="29"/>
        <end position="56"/>
    </location>
</feature>
<keyword evidence="1" id="KW-0175">Coiled coil</keyword>
<dbReference type="Proteomes" id="UP000238825">
    <property type="component" value="Chromosome"/>
</dbReference>
<evidence type="ECO:0000313" key="4">
    <source>
        <dbReference type="EMBL" id="SUV18617.1"/>
    </source>
</evidence>
<accession>A0A2S5CWA3</accession>
<sequence>MPLPIIVGGIALAAGAAGLVTGAKGAKKIADAKSRVNEADEKYENSKSLLNETEMKTTNQLDILGALKVQVWKDFERFSNAFEKIHNRPDFEEKISGEFTMPKHALIEIKQVQIKAIEIIGTTMASAGAGAVTGMAAYSGVLALGTASTGTAISSLSGVAATNAALAALGGGSIASGGGGIALGTQILTGAVAGPIIAVGGLLLNAKGNSSLDKAEEAEREVEKIVSVINKSVQFLKKVTLLAKNFEKELSIIHNVYLKEVSKLEALVAYKNDYDNYSFEERLIVDNNIKLVSILFKLSTQDLITPAEKEDQLPTVLVEEVNEVISLSKEAVKNI</sequence>
<dbReference type="Proteomes" id="UP000237319">
    <property type="component" value="Unassembled WGS sequence"/>
</dbReference>